<dbReference type="EMBL" id="CP089391">
    <property type="protein sequence ID" value="WBL80344.1"/>
    <property type="molecule type" value="Genomic_DNA"/>
</dbReference>
<feature type="domain" description="Bacterial Ig-like" evidence="3">
    <location>
        <begin position="431"/>
        <end position="519"/>
    </location>
</feature>
<dbReference type="Gene3D" id="2.60.40.10">
    <property type="entry name" value="Immunoglobulins"/>
    <property type="match status" value="2"/>
</dbReference>
<organism evidence="4 5">
    <name type="scientific">Bradyrhizobium xenonodulans</name>
    <dbReference type="NCBI Taxonomy" id="2736875"/>
    <lineage>
        <taxon>Bacteria</taxon>
        <taxon>Pseudomonadati</taxon>
        <taxon>Pseudomonadota</taxon>
        <taxon>Alphaproteobacteria</taxon>
        <taxon>Hyphomicrobiales</taxon>
        <taxon>Nitrobacteraceae</taxon>
        <taxon>Bradyrhizobium</taxon>
    </lineage>
</organism>
<accession>A0ABY7MPS2</accession>
<feature type="domain" description="Tryptophan-rich" evidence="1">
    <location>
        <begin position="621"/>
        <end position="719"/>
    </location>
</feature>
<reference evidence="4" key="1">
    <citation type="submission" date="2021-12" db="EMBL/GenBank/DDBJ databases">
        <title>Bradyrhizobium xenonodulans sp. nov.</title>
        <authorList>
            <person name="Claassens R."/>
            <person name="Venter S.N."/>
            <person name="Beukes C.W."/>
            <person name="Stepkowski T."/>
            <person name="Steenkamp E.T."/>
        </authorList>
    </citation>
    <scope>NUCLEOTIDE SEQUENCE</scope>
    <source>
        <strain evidence="4">14AB</strain>
    </source>
</reference>
<evidence type="ECO:0000313" key="4">
    <source>
        <dbReference type="EMBL" id="WBL80344.1"/>
    </source>
</evidence>
<dbReference type="Pfam" id="PF19077">
    <property type="entry name" value="Big_13"/>
    <property type="match status" value="1"/>
</dbReference>
<evidence type="ECO:0000259" key="1">
    <source>
        <dbReference type="Pfam" id="PF07483"/>
    </source>
</evidence>
<dbReference type="InterPro" id="IPR013783">
    <property type="entry name" value="Ig-like_fold"/>
</dbReference>
<dbReference type="RefSeq" id="WP_270167457.1">
    <property type="nucleotide sequence ID" value="NZ_CP089391.1"/>
</dbReference>
<sequence>MTTAISNVTAIDASKLVQSVGVNTHLGNWTVYENICLVESSLAYLGVDTVRDGSMFSTAHAQAAYSQLATDGIKFDFFTPPGTNLSTFIKQLDAFVVAHPSGLFAIEGPNEVDIQAFTYNGSSSLSSAAAFQQALYAAVQADAKIANVPVYNLTLSQPNGANYSQVGNLSSSADYANIHAYVWSGTTPNQVLLNDIKIAQSDAAGLPVIFTETGYDTMTSDSMSGVDQTVQAKYTLDTLMDAFKAGVAQTFLYELFDEASDPNYTNKEAHFGLFNNDGSPKLVATAIHNLTTILSDPNASQPFTPGSLAYSLDNMPSSANQLLLQQHNGAFDLVLWDEHVIWDPTKQKEVASPTSDVMLNLGKSYGVVYVYDPLVGTSPIATYTNVSQIHVSLTDHPLVIQIGAGSAESGSSSSAGAITDTTAPAAPSIATFSPDSNVAGDGITKANQLTLAGTAEAGSKVLVFDGATQVGTATVDASGNWSFATGTLVDGTHVFTGQAVDAAGNVSATSGALSVAVDTVAPNAPKIVSDTIGSSSTIGVAGTAEAGSTIKLYEGSSLLGTAVTASNGVWSITTGSLAQGAHVFTATATDAAGNSSGLSAAFDPLVGTLIEAAGTTSLISAGNNFYLSNAGTDVLLKFGGTAYVAGQFSGWAPIGAEATSTGFEVAWKNSMTGLYTVWNTDSNGNFTSNLLSKVSGTSASFESIETLFNQDLNRDGVIGIPNKTIEAVGSTSLVQLGGNFLLNPIAGGAGPTLKYGGVAYVAGQFSGWVPLGAEATSSGYDVAWKNTSTGLYTVWTTDSNGNFASNLLSNVSGTNASLASVETVFQQDLNGDGVIGLHTTTIEASGATSLLQVGSNYFLGGSGPTLKYGGVAYVAGQFSGWVPLGAEATSNGYDVAWKNTSTGLYTVWTTDSNGNFTSNLFSNVSATSASLKSVETVFHQDLNGDGPINTSSTVLDISGKIALTLPNMSQPVMLEPGAVLELAGAASGSVTFKGITGILILDHSTQFTGTISGLSGNGDPSASDILDLKDISFGAGTKASYAGNASGGVLSVSDAQNHVAHLTLVGDYTHSTFNLSSDANGGTLVIDPPADGFNFSAATSQPGSTSAAIPLGDGPVPHSQVLAPILHDLIVDSNVQHGMESAHFVLSHASPADLFLLHA</sequence>
<dbReference type="InterPro" id="IPR017853">
    <property type="entry name" value="GH"/>
</dbReference>
<keyword evidence="5" id="KW-1185">Reference proteome</keyword>
<dbReference type="Gene3D" id="3.20.20.80">
    <property type="entry name" value="Glycosidases"/>
    <property type="match status" value="1"/>
</dbReference>
<dbReference type="InterPro" id="IPR011121">
    <property type="entry name" value="Trp-rich_dom"/>
</dbReference>
<dbReference type="Pfam" id="PF07483">
    <property type="entry name" value="W_rich_C"/>
    <property type="match status" value="3"/>
</dbReference>
<proteinExistence type="predicted"/>
<dbReference type="NCBIfam" id="NF033510">
    <property type="entry name" value="Ca_tandemer"/>
    <property type="match status" value="2"/>
</dbReference>
<feature type="domain" description="Tryptophan-rich" evidence="1">
    <location>
        <begin position="859"/>
        <end position="948"/>
    </location>
</feature>
<feature type="domain" description="Bacterial Ig" evidence="2">
    <location>
        <begin position="521"/>
        <end position="596"/>
    </location>
</feature>
<feature type="domain" description="Tryptophan-rich" evidence="1">
    <location>
        <begin position="732"/>
        <end position="836"/>
    </location>
</feature>
<evidence type="ECO:0000259" key="2">
    <source>
        <dbReference type="Pfam" id="PF17936"/>
    </source>
</evidence>
<protein>
    <submittedName>
        <fullName evidence="4">Ig-like domain-containing protein</fullName>
    </submittedName>
</protein>
<evidence type="ECO:0000259" key="3">
    <source>
        <dbReference type="Pfam" id="PF19077"/>
    </source>
</evidence>
<evidence type="ECO:0000313" key="5">
    <source>
        <dbReference type="Proteomes" id="UP001179614"/>
    </source>
</evidence>
<dbReference type="SUPFAM" id="SSF51445">
    <property type="entry name" value="(Trans)glycosidases"/>
    <property type="match status" value="1"/>
</dbReference>
<dbReference type="InterPro" id="IPR044016">
    <property type="entry name" value="Big_13"/>
</dbReference>
<dbReference type="Pfam" id="PF17936">
    <property type="entry name" value="Big_6"/>
    <property type="match status" value="1"/>
</dbReference>
<dbReference type="InterPro" id="IPR041498">
    <property type="entry name" value="Big_6"/>
</dbReference>
<gene>
    <name evidence="4" type="ORF">I3J27_07955</name>
</gene>
<dbReference type="Proteomes" id="UP001179614">
    <property type="component" value="Chromosome"/>
</dbReference>
<name>A0ABY7MPS2_9BRAD</name>